<comment type="caution">
    <text evidence="16">The sequence shown here is derived from an EMBL/GenBank/DDBJ whole genome shotgun (WGS) entry which is preliminary data.</text>
</comment>
<dbReference type="EC" id="1.3.1.-" evidence="12"/>
<comment type="catalytic activity">
    <reaction evidence="11">
        <text>a 5,6-dihydrouridine in tRNA + NAD(+) = a uridine in tRNA + NADH + H(+)</text>
        <dbReference type="Rhea" id="RHEA:54452"/>
        <dbReference type="Rhea" id="RHEA-COMP:13339"/>
        <dbReference type="Rhea" id="RHEA-COMP:13887"/>
        <dbReference type="ChEBI" id="CHEBI:15378"/>
        <dbReference type="ChEBI" id="CHEBI:57540"/>
        <dbReference type="ChEBI" id="CHEBI:57945"/>
        <dbReference type="ChEBI" id="CHEBI:65315"/>
        <dbReference type="ChEBI" id="CHEBI:74443"/>
    </reaction>
</comment>
<evidence type="ECO:0000256" key="8">
    <source>
        <dbReference type="ARBA" id="ARBA00022884"/>
    </source>
</evidence>
<dbReference type="InterPro" id="IPR035587">
    <property type="entry name" value="DUS-like_FMN-bd"/>
</dbReference>
<feature type="active site" description="Proton donor" evidence="13">
    <location>
        <position position="105"/>
    </location>
</feature>
<dbReference type="Gene3D" id="3.20.20.70">
    <property type="entry name" value="Aldolase class I"/>
    <property type="match status" value="1"/>
</dbReference>
<evidence type="ECO:0000256" key="13">
    <source>
        <dbReference type="PIRSR" id="PIRSR006621-1"/>
    </source>
</evidence>
<dbReference type="PANTHER" id="PTHR45846:SF1">
    <property type="entry name" value="TRNA-DIHYDROURIDINE(47) SYNTHASE [NAD(P)(+)]-LIKE"/>
    <property type="match status" value="1"/>
</dbReference>
<name>A0A3A4N9B9_ABYX5</name>
<evidence type="ECO:0000256" key="1">
    <source>
        <dbReference type="ARBA" id="ARBA00001917"/>
    </source>
</evidence>
<dbReference type="PIRSF" id="PIRSF006621">
    <property type="entry name" value="Dus"/>
    <property type="match status" value="1"/>
</dbReference>
<gene>
    <name evidence="16" type="primary">dusB</name>
    <name evidence="16" type="ORF">C4520_14985</name>
</gene>
<dbReference type="InterPro" id="IPR001269">
    <property type="entry name" value="DUS_fam"/>
</dbReference>
<dbReference type="GO" id="GO:0000049">
    <property type="term" value="F:tRNA binding"/>
    <property type="evidence" value="ECO:0007669"/>
    <property type="project" value="UniProtKB-KW"/>
</dbReference>
<evidence type="ECO:0000256" key="2">
    <source>
        <dbReference type="ARBA" id="ARBA00002790"/>
    </source>
</evidence>
<feature type="binding site" evidence="14">
    <location>
        <begin position="229"/>
        <end position="230"/>
    </location>
    <ligand>
        <name>FMN</name>
        <dbReference type="ChEBI" id="CHEBI:58210"/>
    </ligand>
</feature>
<keyword evidence="9 12" id="KW-0560">Oxidoreductase</keyword>
<dbReference type="InterPro" id="IPR004652">
    <property type="entry name" value="DusB-like"/>
</dbReference>
<accession>A0A3A4N9B9</accession>
<keyword evidence="3" id="KW-0820">tRNA-binding</keyword>
<keyword evidence="6 12" id="KW-0819">tRNA processing</keyword>
<comment type="cofactor">
    <cofactor evidence="1 12 14">
        <name>FMN</name>
        <dbReference type="ChEBI" id="CHEBI:58210"/>
    </cofactor>
</comment>
<dbReference type="InterPro" id="IPR018517">
    <property type="entry name" value="tRNA_hU_synthase_CS"/>
</dbReference>
<reference evidence="16 17" key="1">
    <citation type="journal article" date="2017" name="ISME J.">
        <title>Energy and carbon metabolisms in a deep terrestrial subsurface fluid microbial community.</title>
        <authorList>
            <person name="Momper L."/>
            <person name="Jungbluth S.P."/>
            <person name="Lee M.D."/>
            <person name="Amend J.P."/>
        </authorList>
    </citation>
    <scope>NUCLEOTIDE SEQUENCE [LARGE SCALE GENOMIC DNA]</scope>
    <source>
        <strain evidence="16">SURF_5</strain>
    </source>
</reference>
<dbReference type="PROSITE" id="PS01136">
    <property type="entry name" value="UPF0034"/>
    <property type="match status" value="1"/>
</dbReference>
<feature type="domain" description="DUS-like FMN-binding" evidence="15">
    <location>
        <begin position="19"/>
        <end position="313"/>
    </location>
</feature>
<comment type="function">
    <text evidence="2 12">Catalyzes the synthesis of 5,6-dihydrouridine (D), a modified base found in the D-loop of most tRNAs, via the reduction of the C5-C6 double bond in target uridines.</text>
</comment>
<dbReference type="CDD" id="cd02801">
    <property type="entry name" value="DUS_like_FMN"/>
    <property type="match status" value="1"/>
</dbReference>
<dbReference type="InterPro" id="IPR024036">
    <property type="entry name" value="tRNA-dHydroUridine_Synthase_C"/>
</dbReference>
<evidence type="ECO:0000256" key="7">
    <source>
        <dbReference type="ARBA" id="ARBA00022857"/>
    </source>
</evidence>
<protein>
    <recommendedName>
        <fullName evidence="12">tRNA-dihydrouridine synthase</fullName>
        <ecNumber evidence="12">1.3.1.-</ecNumber>
    </recommendedName>
</protein>
<evidence type="ECO:0000256" key="5">
    <source>
        <dbReference type="ARBA" id="ARBA00022643"/>
    </source>
</evidence>
<feature type="binding site" evidence="14">
    <location>
        <position position="144"/>
    </location>
    <ligand>
        <name>FMN</name>
        <dbReference type="ChEBI" id="CHEBI:58210"/>
    </ligand>
</feature>
<evidence type="ECO:0000256" key="12">
    <source>
        <dbReference type="PIRNR" id="PIRNR006621"/>
    </source>
</evidence>
<feature type="binding site" evidence="14">
    <location>
        <position position="75"/>
    </location>
    <ligand>
        <name>FMN</name>
        <dbReference type="ChEBI" id="CHEBI:58210"/>
    </ligand>
</feature>
<evidence type="ECO:0000256" key="3">
    <source>
        <dbReference type="ARBA" id="ARBA00022555"/>
    </source>
</evidence>
<evidence type="ECO:0000313" key="17">
    <source>
        <dbReference type="Proteomes" id="UP000265882"/>
    </source>
</evidence>
<dbReference type="PANTHER" id="PTHR45846">
    <property type="entry name" value="TRNA-DIHYDROURIDINE(47) SYNTHASE [NAD(P)(+)]-LIKE"/>
    <property type="match status" value="1"/>
</dbReference>
<organism evidence="16 17">
    <name type="scientific">Abyssobacteria bacterium (strain SURF_5)</name>
    <dbReference type="NCBI Taxonomy" id="2093360"/>
    <lineage>
        <taxon>Bacteria</taxon>
        <taxon>Pseudomonadati</taxon>
        <taxon>Candidatus Hydrogenedentota</taxon>
        <taxon>Candidatus Abyssobacteria</taxon>
    </lineage>
</organism>
<sequence>MEGTATRIGNVGIIGKLVLGPMSGITDLAFRLVSKSFGCSLGYVPLVSAKALVLGSRKTFELLETDPAEKPVAVQLFGGEPDVIGRAVEILKPYPFDLVDINMGCPAPKVAGHAGGSSLLRDPGLAAEIVRAAVQAAGKPVTAKIRSGWDERSTNAVEIALMLQEAGASAIVVHPRTKAQRFTGRANWNIIRQVKQAVRIPVVGNGDVSSPEDAKRMLEQTGCDLVMVARAARGNPWIFQRGNYFLQEGKTLPQPSPHVRVQTLIRHCTILAQYEGERTAALKMRKHAGWYIKGLQNAASARERINKAQTTGEIILICRDLEHQWHESCSP</sequence>
<comment type="catalytic activity">
    <reaction evidence="10">
        <text>a 5,6-dihydrouridine in tRNA + NADP(+) = a uridine in tRNA + NADPH + H(+)</text>
        <dbReference type="Rhea" id="RHEA:23624"/>
        <dbReference type="Rhea" id="RHEA-COMP:13339"/>
        <dbReference type="Rhea" id="RHEA-COMP:13887"/>
        <dbReference type="ChEBI" id="CHEBI:15378"/>
        <dbReference type="ChEBI" id="CHEBI:57783"/>
        <dbReference type="ChEBI" id="CHEBI:58349"/>
        <dbReference type="ChEBI" id="CHEBI:65315"/>
        <dbReference type="ChEBI" id="CHEBI:74443"/>
    </reaction>
</comment>
<keyword evidence="14" id="KW-0547">Nucleotide-binding</keyword>
<dbReference type="InterPro" id="IPR013785">
    <property type="entry name" value="Aldolase_TIM"/>
</dbReference>
<feature type="binding site" evidence="14">
    <location>
        <position position="174"/>
    </location>
    <ligand>
        <name>FMN</name>
        <dbReference type="ChEBI" id="CHEBI:58210"/>
    </ligand>
</feature>
<keyword evidence="8" id="KW-0694">RNA-binding</keyword>
<comment type="similarity">
    <text evidence="12">Belongs to the dus family.</text>
</comment>
<dbReference type="Gene3D" id="1.10.1200.80">
    <property type="entry name" value="Putative flavin oxidoreducatase, domain 2"/>
    <property type="match status" value="1"/>
</dbReference>
<dbReference type="GO" id="GO:0050660">
    <property type="term" value="F:flavin adenine dinucleotide binding"/>
    <property type="evidence" value="ECO:0007669"/>
    <property type="project" value="InterPro"/>
</dbReference>
<evidence type="ECO:0000256" key="4">
    <source>
        <dbReference type="ARBA" id="ARBA00022630"/>
    </source>
</evidence>
<evidence type="ECO:0000256" key="11">
    <source>
        <dbReference type="ARBA" id="ARBA00048802"/>
    </source>
</evidence>
<evidence type="ECO:0000313" key="16">
    <source>
        <dbReference type="EMBL" id="RJP18153.1"/>
    </source>
</evidence>
<dbReference type="SUPFAM" id="SSF51395">
    <property type="entry name" value="FMN-linked oxidoreductases"/>
    <property type="match status" value="1"/>
</dbReference>
<evidence type="ECO:0000256" key="14">
    <source>
        <dbReference type="PIRSR" id="PIRSR006621-2"/>
    </source>
</evidence>
<keyword evidence="7" id="KW-0521">NADP</keyword>
<evidence type="ECO:0000256" key="9">
    <source>
        <dbReference type="ARBA" id="ARBA00023002"/>
    </source>
</evidence>
<keyword evidence="4 12" id="KW-0285">Flavoprotein</keyword>
<dbReference type="GO" id="GO:0017150">
    <property type="term" value="F:tRNA dihydrouridine synthase activity"/>
    <property type="evidence" value="ECO:0007669"/>
    <property type="project" value="InterPro"/>
</dbReference>
<dbReference type="AlphaFoldDB" id="A0A3A4N9B9"/>
<evidence type="ECO:0000259" key="15">
    <source>
        <dbReference type="Pfam" id="PF01207"/>
    </source>
</evidence>
<keyword evidence="5 12" id="KW-0288">FMN</keyword>
<dbReference type="EMBL" id="QZKU01000105">
    <property type="protein sequence ID" value="RJP18153.1"/>
    <property type="molecule type" value="Genomic_DNA"/>
</dbReference>
<dbReference type="NCBIfam" id="TIGR00737">
    <property type="entry name" value="nifR3_yhdG"/>
    <property type="match status" value="1"/>
</dbReference>
<dbReference type="Proteomes" id="UP000265882">
    <property type="component" value="Unassembled WGS sequence"/>
</dbReference>
<proteinExistence type="inferred from homology"/>
<evidence type="ECO:0000256" key="6">
    <source>
        <dbReference type="ARBA" id="ARBA00022694"/>
    </source>
</evidence>
<dbReference type="Pfam" id="PF01207">
    <property type="entry name" value="Dus"/>
    <property type="match status" value="1"/>
</dbReference>
<evidence type="ECO:0000256" key="10">
    <source>
        <dbReference type="ARBA" id="ARBA00048205"/>
    </source>
</evidence>